<dbReference type="InterPro" id="IPR008336">
    <property type="entry name" value="TopoI_DNA-bd_euk"/>
</dbReference>
<protein>
    <recommendedName>
        <fullName evidence="6">DNA topoisomerase I DNA binding eukaryotic-type domain-containing protein</fullName>
    </recommendedName>
</protein>
<dbReference type="FunFam" id="1.10.10.41:FF:000001">
    <property type="entry name" value="DNA topoisomerase I"/>
    <property type="match status" value="1"/>
</dbReference>
<gene>
    <name evidence="7" type="ORF">HPB48_000371</name>
</gene>
<dbReference type="InterPro" id="IPR036202">
    <property type="entry name" value="TopoI_DNA-bd_euk_N_sf"/>
</dbReference>
<dbReference type="Pfam" id="PF02919">
    <property type="entry name" value="Topoisom_I_N"/>
    <property type="match status" value="1"/>
</dbReference>
<feature type="compositionally biased region" description="Basic and acidic residues" evidence="5">
    <location>
        <begin position="1"/>
        <end position="15"/>
    </location>
</feature>
<dbReference type="Gene3D" id="1.10.10.41">
    <property type="entry name" value="Yeast DNA topoisomerase - domain 1"/>
    <property type="match status" value="1"/>
</dbReference>
<evidence type="ECO:0000256" key="1">
    <source>
        <dbReference type="ARBA" id="ARBA00006645"/>
    </source>
</evidence>
<dbReference type="InterPro" id="IPR051062">
    <property type="entry name" value="Topoisomerase_IB"/>
</dbReference>
<name>A0A9J6GAQ6_HAELO</name>
<keyword evidence="4" id="KW-0413">Isomerase</keyword>
<dbReference type="PANTHER" id="PTHR10290:SF3">
    <property type="entry name" value="DNA TOPOISOMERASE 1"/>
    <property type="match status" value="1"/>
</dbReference>
<dbReference type="GO" id="GO:0006260">
    <property type="term" value="P:DNA replication"/>
    <property type="evidence" value="ECO:0007669"/>
    <property type="project" value="TreeGrafter"/>
</dbReference>
<evidence type="ECO:0000256" key="5">
    <source>
        <dbReference type="SAM" id="MobiDB-lite"/>
    </source>
</evidence>
<evidence type="ECO:0000259" key="6">
    <source>
        <dbReference type="Pfam" id="PF02919"/>
    </source>
</evidence>
<dbReference type="VEuPathDB" id="VectorBase:HLOH_055406"/>
<dbReference type="GO" id="GO:0003917">
    <property type="term" value="F:DNA topoisomerase type I (single strand cut, ATP-independent) activity"/>
    <property type="evidence" value="ECO:0007669"/>
    <property type="project" value="InterPro"/>
</dbReference>
<dbReference type="InterPro" id="IPR013034">
    <property type="entry name" value="DNA_topo_DNA_db_N_dom1"/>
</dbReference>
<evidence type="ECO:0000256" key="4">
    <source>
        <dbReference type="ARBA" id="ARBA00023235"/>
    </source>
</evidence>
<accession>A0A9J6GAQ6</accession>
<keyword evidence="3" id="KW-0238">DNA-binding</keyword>
<organism evidence="7 8">
    <name type="scientific">Haemaphysalis longicornis</name>
    <name type="common">Bush tick</name>
    <dbReference type="NCBI Taxonomy" id="44386"/>
    <lineage>
        <taxon>Eukaryota</taxon>
        <taxon>Metazoa</taxon>
        <taxon>Ecdysozoa</taxon>
        <taxon>Arthropoda</taxon>
        <taxon>Chelicerata</taxon>
        <taxon>Arachnida</taxon>
        <taxon>Acari</taxon>
        <taxon>Parasitiformes</taxon>
        <taxon>Ixodida</taxon>
        <taxon>Ixodoidea</taxon>
        <taxon>Ixodidae</taxon>
        <taxon>Haemaphysalinae</taxon>
        <taxon>Haemaphysalis</taxon>
    </lineage>
</organism>
<comment type="similarity">
    <text evidence="1">Belongs to the type IB topoisomerase family.</text>
</comment>
<feature type="region of interest" description="Disordered" evidence="5">
    <location>
        <begin position="1"/>
        <end position="27"/>
    </location>
</feature>
<keyword evidence="8" id="KW-1185">Reference proteome</keyword>
<evidence type="ECO:0000313" key="7">
    <source>
        <dbReference type="EMBL" id="KAH9371849.1"/>
    </source>
</evidence>
<dbReference type="GO" id="GO:0006265">
    <property type="term" value="P:DNA topological change"/>
    <property type="evidence" value="ECO:0007669"/>
    <property type="project" value="InterPro"/>
</dbReference>
<dbReference type="OrthoDB" id="6537941at2759"/>
<dbReference type="AlphaFoldDB" id="A0A9J6GAQ6"/>
<reference evidence="7 8" key="1">
    <citation type="journal article" date="2020" name="Cell">
        <title>Large-Scale Comparative Analyses of Tick Genomes Elucidate Their Genetic Diversity and Vector Capacities.</title>
        <authorList>
            <consortium name="Tick Genome and Microbiome Consortium (TIGMIC)"/>
            <person name="Jia N."/>
            <person name="Wang J."/>
            <person name="Shi W."/>
            <person name="Du L."/>
            <person name="Sun Y."/>
            <person name="Zhan W."/>
            <person name="Jiang J.F."/>
            <person name="Wang Q."/>
            <person name="Zhang B."/>
            <person name="Ji P."/>
            <person name="Bell-Sakyi L."/>
            <person name="Cui X.M."/>
            <person name="Yuan T.T."/>
            <person name="Jiang B.G."/>
            <person name="Yang W.F."/>
            <person name="Lam T.T."/>
            <person name="Chang Q.C."/>
            <person name="Ding S.J."/>
            <person name="Wang X.J."/>
            <person name="Zhu J.G."/>
            <person name="Ruan X.D."/>
            <person name="Zhao L."/>
            <person name="Wei J.T."/>
            <person name="Ye R.Z."/>
            <person name="Que T.C."/>
            <person name="Du C.H."/>
            <person name="Zhou Y.H."/>
            <person name="Cheng J.X."/>
            <person name="Dai P.F."/>
            <person name="Guo W.B."/>
            <person name="Han X.H."/>
            <person name="Huang E.J."/>
            <person name="Li L.F."/>
            <person name="Wei W."/>
            <person name="Gao Y.C."/>
            <person name="Liu J.Z."/>
            <person name="Shao H.Z."/>
            <person name="Wang X."/>
            <person name="Wang C.C."/>
            <person name="Yang T.C."/>
            <person name="Huo Q.B."/>
            <person name="Li W."/>
            <person name="Chen H.Y."/>
            <person name="Chen S.E."/>
            <person name="Zhou L.G."/>
            <person name="Ni X.B."/>
            <person name="Tian J.H."/>
            <person name="Sheng Y."/>
            <person name="Liu T."/>
            <person name="Pan Y.S."/>
            <person name="Xia L.Y."/>
            <person name="Li J."/>
            <person name="Zhao F."/>
            <person name="Cao W.C."/>
        </authorList>
    </citation>
    <scope>NUCLEOTIDE SEQUENCE [LARGE SCALE GENOMIC DNA]</scope>
    <source>
        <strain evidence="7">HaeL-2018</strain>
    </source>
</reference>
<feature type="region of interest" description="Disordered" evidence="5">
    <location>
        <begin position="115"/>
        <end position="134"/>
    </location>
</feature>
<comment type="caution">
    <text evidence="7">The sequence shown here is derived from an EMBL/GenBank/DDBJ whole genome shotgun (WGS) entry which is preliminary data.</text>
</comment>
<dbReference type="GO" id="GO:0005730">
    <property type="term" value="C:nucleolus"/>
    <property type="evidence" value="ECO:0007669"/>
    <property type="project" value="TreeGrafter"/>
</dbReference>
<dbReference type="EMBL" id="JABSTR010000005">
    <property type="protein sequence ID" value="KAH9371849.1"/>
    <property type="molecule type" value="Genomic_DNA"/>
</dbReference>
<dbReference type="Proteomes" id="UP000821853">
    <property type="component" value="Chromosome 3"/>
</dbReference>
<keyword evidence="2" id="KW-0799">Topoisomerase</keyword>
<dbReference type="SUPFAM" id="SSF56741">
    <property type="entry name" value="Eukaryotic DNA topoisomerase I, N-terminal DNA-binding fragment"/>
    <property type="match status" value="1"/>
</dbReference>
<dbReference type="GO" id="GO:0003677">
    <property type="term" value="F:DNA binding"/>
    <property type="evidence" value="ECO:0007669"/>
    <property type="project" value="UniProtKB-KW"/>
</dbReference>
<proteinExistence type="inferred from homology"/>
<dbReference type="GO" id="GO:0007059">
    <property type="term" value="P:chromosome segregation"/>
    <property type="evidence" value="ECO:0007669"/>
    <property type="project" value="TreeGrafter"/>
</dbReference>
<dbReference type="GO" id="GO:0005694">
    <property type="term" value="C:chromosome"/>
    <property type="evidence" value="ECO:0007669"/>
    <property type="project" value="InterPro"/>
</dbReference>
<evidence type="ECO:0000256" key="2">
    <source>
        <dbReference type="ARBA" id="ARBA00023029"/>
    </source>
</evidence>
<evidence type="ECO:0000256" key="3">
    <source>
        <dbReference type="ARBA" id="ARBA00023125"/>
    </source>
</evidence>
<sequence length="154" mass="17985">MEVVGRGKAERRQEVAHPGTQGARVRTRVPASARTMCSFYYDGAPVKLSRKAEEVAGFYGRMLDHDYTSKEAFNKNFFRDWRTCMTAKEKRLLKDLSKCNFEEICAYYKRKSEERKAMTKKREGGNQTPEKETATEVRFLHCRWPQAENCQLQD</sequence>
<dbReference type="PANTHER" id="PTHR10290">
    <property type="entry name" value="DNA TOPOISOMERASE I"/>
    <property type="match status" value="1"/>
</dbReference>
<feature type="domain" description="DNA topoisomerase I DNA binding eukaryotic-type" evidence="6">
    <location>
        <begin position="37"/>
        <end position="144"/>
    </location>
</feature>
<evidence type="ECO:0000313" key="8">
    <source>
        <dbReference type="Proteomes" id="UP000821853"/>
    </source>
</evidence>